<feature type="transmembrane region" description="Helical" evidence="6">
    <location>
        <begin position="478"/>
        <end position="498"/>
    </location>
</feature>
<dbReference type="PANTHER" id="PTHR30618:SF4">
    <property type="entry name" value="ALLANTOIN PERMEASE"/>
    <property type="match status" value="1"/>
</dbReference>
<keyword evidence="5 6" id="KW-0472">Membrane</keyword>
<feature type="transmembrane region" description="Helical" evidence="6">
    <location>
        <begin position="169"/>
        <end position="187"/>
    </location>
</feature>
<feature type="transmembrane region" description="Helical" evidence="6">
    <location>
        <begin position="141"/>
        <end position="157"/>
    </location>
</feature>
<accession>A0A9W9J4V8</accession>
<evidence type="ECO:0000313" key="7">
    <source>
        <dbReference type="EMBL" id="KAJ5190083.1"/>
    </source>
</evidence>
<organism evidence="7 8">
    <name type="scientific">Penicillium cf. griseofulvum</name>
    <dbReference type="NCBI Taxonomy" id="2972120"/>
    <lineage>
        <taxon>Eukaryota</taxon>
        <taxon>Fungi</taxon>
        <taxon>Dikarya</taxon>
        <taxon>Ascomycota</taxon>
        <taxon>Pezizomycotina</taxon>
        <taxon>Eurotiomycetes</taxon>
        <taxon>Eurotiomycetidae</taxon>
        <taxon>Eurotiales</taxon>
        <taxon>Aspergillaceae</taxon>
        <taxon>Penicillium</taxon>
    </lineage>
</organism>
<comment type="similarity">
    <text evidence="2">Belongs to the purine-cytosine permease (2.A.39) family.</text>
</comment>
<feature type="transmembrane region" description="Helical" evidence="6">
    <location>
        <begin position="400"/>
        <end position="418"/>
    </location>
</feature>
<dbReference type="InterPro" id="IPR001248">
    <property type="entry name" value="Pur-cyt_permease"/>
</dbReference>
<dbReference type="Gene3D" id="1.10.4160.10">
    <property type="entry name" value="Hydantoin permease"/>
    <property type="match status" value="1"/>
</dbReference>
<comment type="subcellular location">
    <subcellularLocation>
        <location evidence="1">Membrane</location>
        <topology evidence="1">Multi-pass membrane protein</topology>
    </subcellularLocation>
</comment>
<feature type="transmembrane region" description="Helical" evidence="6">
    <location>
        <begin position="372"/>
        <end position="394"/>
    </location>
</feature>
<dbReference type="PANTHER" id="PTHR30618">
    <property type="entry name" value="NCS1 FAMILY PURINE/PYRIMIDINE TRANSPORTER"/>
    <property type="match status" value="1"/>
</dbReference>
<feature type="transmembrane region" description="Helical" evidence="6">
    <location>
        <begin position="328"/>
        <end position="351"/>
    </location>
</feature>
<feature type="transmembrane region" description="Helical" evidence="6">
    <location>
        <begin position="116"/>
        <end position="134"/>
    </location>
</feature>
<feature type="transmembrane region" description="Helical" evidence="6">
    <location>
        <begin position="278"/>
        <end position="298"/>
    </location>
</feature>
<dbReference type="CDD" id="cd11482">
    <property type="entry name" value="SLC-NCS1sbd_NRT1-like"/>
    <property type="match status" value="1"/>
</dbReference>
<dbReference type="GO" id="GO:0005886">
    <property type="term" value="C:plasma membrane"/>
    <property type="evidence" value="ECO:0007669"/>
    <property type="project" value="TreeGrafter"/>
</dbReference>
<gene>
    <name evidence="7" type="ORF">N7472_009097</name>
</gene>
<evidence type="ECO:0000256" key="4">
    <source>
        <dbReference type="ARBA" id="ARBA00022989"/>
    </source>
</evidence>
<evidence type="ECO:0000256" key="6">
    <source>
        <dbReference type="SAM" id="Phobius"/>
    </source>
</evidence>
<reference evidence="7" key="1">
    <citation type="submission" date="2022-11" db="EMBL/GenBank/DDBJ databases">
        <authorList>
            <person name="Petersen C."/>
        </authorList>
    </citation>
    <scope>NUCLEOTIDE SEQUENCE</scope>
    <source>
        <strain evidence="7">IBT 16849</strain>
    </source>
</reference>
<dbReference type="Proteomes" id="UP001150879">
    <property type="component" value="Unassembled WGS sequence"/>
</dbReference>
<feature type="transmembrane region" description="Helical" evidence="6">
    <location>
        <begin position="46"/>
        <end position="68"/>
    </location>
</feature>
<name>A0A9W9J4V8_9EURO</name>
<evidence type="ECO:0000313" key="8">
    <source>
        <dbReference type="Proteomes" id="UP001150879"/>
    </source>
</evidence>
<evidence type="ECO:0000256" key="5">
    <source>
        <dbReference type="ARBA" id="ARBA00023136"/>
    </source>
</evidence>
<keyword evidence="8" id="KW-1185">Reference proteome</keyword>
<dbReference type="AlphaFoldDB" id="A0A9W9J4V8"/>
<comment type="caution">
    <text evidence="7">The sequence shown here is derived from an EMBL/GenBank/DDBJ whole genome shotgun (WGS) entry which is preliminary data.</text>
</comment>
<feature type="transmembrane region" description="Helical" evidence="6">
    <location>
        <begin position="75"/>
        <end position="96"/>
    </location>
</feature>
<protein>
    <submittedName>
        <fullName evidence="7">Uncharacterized protein</fullName>
    </submittedName>
</protein>
<dbReference type="EMBL" id="JAPQKP010000005">
    <property type="protein sequence ID" value="KAJ5190083.1"/>
    <property type="molecule type" value="Genomic_DNA"/>
</dbReference>
<feature type="transmembrane region" description="Helical" evidence="6">
    <location>
        <begin position="237"/>
        <end position="257"/>
    </location>
</feature>
<proteinExistence type="inferred from homology"/>
<evidence type="ECO:0000256" key="1">
    <source>
        <dbReference type="ARBA" id="ARBA00004141"/>
    </source>
</evidence>
<evidence type="ECO:0000256" key="3">
    <source>
        <dbReference type="ARBA" id="ARBA00022692"/>
    </source>
</evidence>
<dbReference type="GO" id="GO:0015205">
    <property type="term" value="F:nucleobase transmembrane transporter activity"/>
    <property type="evidence" value="ECO:0007669"/>
    <property type="project" value="TreeGrafter"/>
</dbReference>
<sequence length="552" mass="60647">MFRAFQRLLDACRLKDASGKVATKWINDDLRPLPPSRRKWTGMTYLGWWSIWMMGLSNFQVGSSLVALNMSVWQAMVCVILGRIVIALVAILSGAVGSRWHIGFPVFSRVIWGMRGSYGAILLRILLGLVGFAVQSWNGGLCVTAVLSAIFPSYFHLRNTIPESSHVTTVQIIGWLVFLALSIPLIYVRPERASTAMSVMNVLTLITILGILIWALTTAHGAGSMLSESPTAMTSSQLGWSMLSGVNAVIGTVAPALMSQPDFSRFARRERDQVWGQAVAFVVVGTVVPLFGCLVSSATRQIYGEAIWNPPILFVTWLSHNYQSSTRAAAAFAGIGMTISQLAVLVVDNAYSVGIDLCGLFPTFLNIRRGAYLGLVLGMAFCPWELLSTAAIFLNVISGFTIFFGPICGIQICDYWVLRRRRIGLSALYHIRPDGAYYYLHGVNWRPVVAWVCGWATLLPGFMQAVQPRIQLRTSISLLYHIAFVLGLCISFLVHWGLNFLFPPPGLGDMDSWDEFGTFTDGEARALGLSTSSSAYSSLAEQTVDGNQVKDW</sequence>
<keyword evidence="3 6" id="KW-0812">Transmembrane</keyword>
<reference evidence="7" key="2">
    <citation type="journal article" date="2023" name="IMA Fungus">
        <title>Comparative genomic study of the Penicillium genus elucidates a diverse pangenome and 15 lateral gene transfer events.</title>
        <authorList>
            <person name="Petersen C."/>
            <person name="Sorensen T."/>
            <person name="Nielsen M.R."/>
            <person name="Sondergaard T.E."/>
            <person name="Sorensen J.L."/>
            <person name="Fitzpatrick D.A."/>
            <person name="Frisvad J.C."/>
            <person name="Nielsen K.L."/>
        </authorList>
    </citation>
    <scope>NUCLEOTIDE SEQUENCE</scope>
    <source>
        <strain evidence="7">IBT 16849</strain>
    </source>
</reference>
<dbReference type="InterPro" id="IPR045225">
    <property type="entry name" value="Uracil/uridine/allantoin_perm"/>
</dbReference>
<dbReference type="Pfam" id="PF02133">
    <property type="entry name" value="Transp_cyt_pur"/>
    <property type="match status" value="1"/>
</dbReference>
<keyword evidence="4 6" id="KW-1133">Transmembrane helix</keyword>
<dbReference type="OrthoDB" id="2018619at2759"/>
<feature type="transmembrane region" description="Helical" evidence="6">
    <location>
        <begin position="199"/>
        <end position="217"/>
    </location>
</feature>
<evidence type="ECO:0000256" key="2">
    <source>
        <dbReference type="ARBA" id="ARBA00008974"/>
    </source>
</evidence>